<evidence type="ECO:0000256" key="15">
    <source>
        <dbReference type="SAM" id="SignalP"/>
    </source>
</evidence>
<evidence type="ECO:0000256" key="7">
    <source>
        <dbReference type="ARBA" id="ARBA00022889"/>
    </source>
</evidence>
<dbReference type="FunFam" id="2.60.40.60:FF:000002">
    <property type="entry name" value="Protocadherin alpha 2"/>
    <property type="match status" value="1"/>
</dbReference>
<dbReference type="PANTHER" id="PTHR24028">
    <property type="entry name" value="CADHERIN-87A"/>
    <property type="match status" value="1"/>
</dbReference>
<dbReference type="InterPro" id="IPR013164">
    <property type="entry name" value="Cadherin_N"/>
</dbReference>
<dbReference type="InterPro" id="IPR002126">
    <property type="entry name" value="Cadherin-like_dom"/>
</dbReference>
<evidence type="ECO:0000256" key="8">
    <source>
        <dbReference type="ARBA" id="ARBA00022989"/>
    </source>
</evidence>
<dbReference type="SUPFAM" id="SSF49313">
    <property type="entry name" value="Cadherin-like"/>
    <property type="match status" value="7"/>
</dbReference>
<reference evidence="17 18" key="1">
    <citation type="submission" date="2024-02" db="EMBL/GenBank/DDBJ databases">
        <title>Chromosome-scale genome assembly of the rough periwinkle Littorina saxatilis.</title>
        <authorList>
            <person name="De Jode A."/>
            <person name="Faria R."/>
            <person name="Formenti G."/>
            <person name="Sims Y."/>
            <person name="Smith T.P."/>
            <person name="Tracey A."/>
            <person name="Wood J.M.D."/>
            <person name="Zagrodzka Z.B."/>
            <person name="Johannesson K."/>
            <person name="Butlin R.K."/>
            <person name="Leder E.H."/>
        </authorList>
    </citation>
    <scope>NUCLEOTIDE SEQUENCE [LARGE SCALE GENOMIC DNA]</scope>
    <source>
        <strain evidence="17">Snail1</strain>
        <tissue evidence="17">Muscle</tissue>
    </source>
</reference>
<evidence type="ECO:0000256" key="10">
    <source>
        <dbReference type="ARBA" id="ARBA00023180"/>
    </source>
</evidence>
<dbReference type="CDD" id="cd11304">
    <property type="entry name" value="Cadherin_repeat"/>
    <property type="match status" value="7"/>
</dbReference>
<keyword evidence="9 14" id="KW-0472">Membrane</keyword>
<evidence type="ECO:0000256" key="1">
    <source>
        <dbReference type="ARBA" id="ARBA00004251"/>
    </source>
</evidence>
<dbReference type="PRINTS" id="PR00205">
    <property type="entry name" value="CADHERIN"/>
</dbReference>
<dbReference type="InterPro" id="IPR020894">
    <property type="entry name" value="Cadherin_CS"/>
</dbReference>
<dbReference type="InterPro" id="IPR015919">
    <property type="entry name" value="Cadherin-like_sf"/>
</dbReference>
<feature type="domain" description="Cadherin" evidence="16">
    <location>
        <begin position="578"/>
        <end position="682"/>
    </location>
</feature>
<keyword evidence="4 15" id="KW-0732">Signal</keyword>
<comment type="subcellular location">
    <subcellularLocation>
        <location evidence="1">Cell membrane</location>
        <topology evidence="1">Single-pass type I membrane protein</topology>
    </subcellularLocation>
</comment>
<feature type="domain" description="Cadherin" evidence="16">
    <location>
        <begin position="253"/>
        <end position="361"/>
    </location>
</feature>
<feature type="domain" description="Cadherin" evidence="16">
    <location>
        <begin position="473"/>
        <end position="577"/>
    </location>
</feature>
<keyword evidence="3 14" id="KW-0812">Transmembrane</keyword>
<sequence length="987" mass="106622">MKKMLTSCLLLFALMTLISMTSAQSADVEIRINEEEQEGTFVVNISEYPTLFLEVAEEDRQKLAFDILDKSSFDASFFRMNSATGVVSIAKRLDRESVCDASVNCALEFNVAIQGKDGLSFSNIASVKVFVDDINDNSPNFPADQVVLEISEGAKVGTVLKLSGPQDLDSLPNNTIQRYDLTLNEPVFSISDTKNPDGSSFLYLKLEKDLDRETKAEYDFNIIAYDGGDPPRSDFLRVIIQVTDENDNAPKFESNAYNVNIREDTAVGSDVVRVRATDRDSGVFGRVEYRFSSKTSDAINSLFEINSTSGVVKLKARVEHTTGDTPYTVVVEAFDGGSPPSVVQTVATINVLNTGNNAPIVRIVTVSEGDTTEVSLSESAKRDDFVAFVNVEDTDEGSNGDVTCSLVNSGQFRLAELPNKGYKILLSGDVDREAVSSYDAAILCSDGGSPSLSTETPFTVVITDVNDNDPKFDLVGYATTVTENNAAGQYLLQVTATDKDSGDNSAITYGFLEPEALTFLSIHPQSGLVTARVPLDRENTPVLMYTLTAVDGGAEPRTGTARLTLTVRDANDNTPQLQGTPYRFTVSEGATAGHVVAVLSATDVDEGQNGQVDFFFAGSVNGEVPFTVHTNGTIEVTGVLDRETSDSYVFTVLARDKGTIPKSNSTQVTIRVTDINDNAPVILFPTNVNHSVVITTLPEEGIILGRVIAYDVDEGNASSLVYAIHSGDAEGVFSIDSETGKIFLADLNRLKNPFSYFVVLRVYDLGFPPLFAETRLQIEINFANVTDIDGLAGNQGNGGHKEESRDSYVIIVAVIGGATLVLSGIIIGAILFVLKSERKRKTRDNLSVLKNDYVPAPTKSSSAFDSDANILQSPERKYPESELSSSGVILSPKGLPPSQRPDAQKKVSFSLDEPDAEVRQFHAGNEMLLAVPMGHPPHHEASVDAWKRLASPDDMNSDTSGDSGTCDSGRGASDDDIHLDNSMDKRQ</sequence>
<dbReference type="FunFam" id="2.60.40.60:FF:000092">
    <property type="entry name" value="Protocadherin 8"/>
    <property type="match status" value="1"/>
</dbReference>
<evidence type="ECO:0000256" key="13">
    <source>
        <dbReference type="SAM" id="MobiDB-lite"/>
    </source>
</evidence>
<feature type="compositionally biased region" description="Low complexity" evidence="13">
    <location>
        <begin position="957"/>
        <end position="971"/>
    </location>
</feature>
<evidence type="ECO:0000256" key="2">
    <source>
        <dbReference type="ARBA" id="ARBA00022475"/>
    </source>
</evidence>
<feature type="region of interest" description="Disordered" evidence="13">
    <location>
        <begin position="875"/>
        <end position="907"/>
    </location>
</feature>
<dbReference type="GO" id="GO:0005509">
    <property type="term" value="F:calcium ion binding"/>
    <property type="evidence" value="ECO:0007669"/>
    <property type="project" value="UniProtKB-UniRule"/>
</dbReference>
<dbReference type="EMBL" id="JBAMIC010000013">
    <property type="protein sequence ID" value="KAK7096863.1"/>
    <property type="molecule type" value="Genomic_DNA"/>
</dbReference>
<evidence type="ECO:0000256" key="14">
    <source>
        <dbReference type="SAM" id="Phobius"/>
    </source>
</evidence>
<keyword evidence="2" id="KW-1003">Cell membrane</keyword>
<feature type="region of interest" description="Disordered" evidence="13">
    <location>
        <begin position="929"/>
        <end position="987"/>
    </location>
</feature>
<dbReference type="PANTHER" id="PTHR24028:SF146">
    <property type="entry name" value="CADHERIN 96CB, ISOFORM D-RELATED"/>
    <property type="match status" value="1"/>
</dbReference>
<dbReference type="InterPro" id="IPR050174">
    <property type="entry name" value="Protocadherin/Cadherin-CA"/>
</dbReference>
<feature type="domain" description="Cadherin" evidence="16">
    <location>
        <begin position="142"/>
        <end position="252"/>
    </location>
</feature>
<gene>
    <name evidence="17" type="ORF">V1264_003909</name>
</gene>
<feature type="signal peptide" evidence="15">
    <location>
        <begin position="1"/>
        <end position="23"/>
    </location>
</feature>
<keyword evidence="7" id="KW-0130">Cell adhesion</keyword>
<feature type="compositionally biased region" description="Basic and acidic residues" evidence="13">
    <location>
        <begin position="937"/>
        <end position="951"/>
    </location>
</feature>
<evidence type="ECO:0000256" key="6">
    <source>
        <dbReference type="ARBA" id="ARBA00022837"/>
    </source>
</evidence>
<feature type="compositionally biased region" description="Basic and acidic residues" evidence="13">
    <location>
        <begin position="972"/>
        <end position="987"/>
    </location>
</feature>
<evidence type="ECO:0000313" key="18">
    <source>
        <dbReference type="Proteomes" id="UP001374579"/>
    </source>
</evidence>
<accession>A0AAN9B0K5</accession>
<evidence type="ECO:0000256" key="4">
    <source>
        <dbReference type="ARBA" id="ARBA00022729"/>
    </source>
</evidence>
<keyword evidence="18" id="KW-1185">Reference proteome</keyword>
<proteinExistence type="predicted"/>
<dbReference type="FunFam" id="2.60.40.60:FF:000005">
    <property type="entry name" value="Protocadherin 9"/>
    <property type="match status" value="1"/>
</dbReference>
<protein>
    <recommendedName>
        <fullName evidence="11">Protocadherin-20</fullName>
    </recommendedName>
</protein>
<keyword evidence="10" id="KW-0325">Glycoprotein</keyword>
<evidence type="ECO:0000259" key="16">
    <source>
        <dbReference type="PROSITE" id="PS50268"/>
    </source>
</evidence>
<evidence type="ECO:0000256" key="3">
    <source>
        <dbReference type="ARBA" id="ARBA00022692"/>
    </source>
</evidence>
<comment type="caution">
    <text evidence="17">The sequence shown here is derived from an EMBL/GenBank/DDBJ whole genome shotgun (WGS) entry which is preliminary data.</text>
</comment>
<dbReference type="Pfam" id="PF00028">
    <property type="entry name" value="Cadherin"/>
    <property type="match status" value="6"/>
</dbReference>
<dbReference type="FunFam" id="2.60.40.60:FF:000020">
    <property type="entry name" value="Dachsous cadherin-related 1b"/>
    <property type="match status" value="1"/>
</dbReference>
<feature type="chain" id="PRO_5042985821" description="Protocadherin-20" evidence="15">
    <location>
        <begin position="24"/>
        <end position="987"/>
    </location>
</feature>
<dbReference type="SMART" id="SM00112">
    <property type="entry name" value="CA"/>
    <property type="match status" value="7"/>
</dbReference>
<dbReference type="PROSITE" id="PS50268">
    <property type="entry name" value="CADHERIN_2"/>
    <property type="match status" value="7"/>
</dbReference>
<dbReference type="Pfam" id="PF08266">
    <property type="entry name" value="Cadherin_2"/>
    <property type="match status" value="1"/>
</dbReference>
<dbReference type="PROSITE" id="PS00232">
    <property type="entry name" value="CADHERIN_1"/>
    <property type="match status" value="4"/>
</dbReference>
<dbReference type="Gene3D" id="2.60.40.60">
    <property type="entry name" value="Cadherins"/>
    <property type="match status" value="7"/>
</dbReference>
<evidence type="ECO:0000256" key="12">
    <source>
        <dbReference type="PROSITE-ProRule" id="PRU00043"/>
    </source>
</evidence>
<evidence type="ECO:0000313" key="17">
    <source>
        <dbReference type="EMBL" id="KAK7096863.1"/>
    </source>
</evidence>
<feature type="domain" description="Cadherin" evidence="16">
    <location>
        <begin position="686"/>
        <end position="780"/>
    </location>
</feature>
<dbReference type="GO" id="GO:0005886">
    <property type="term" value="C:plasma membrane"/>
    <property type="evidence" value="ECO:0007669"/>
    <property type="project" value="UniProtKB-SubCell"/>
</dbReference>
<feature type="domain" description="Cadherin" evidence="16">
    <location>
        <begin position="368"/>
        <end position="472"/>
    </location>
</feature>
<dbReference type="FunFam" id="2.60.40.60:FF:000007">
    <property type="entry name" value="Protocadherin alpha 2"/>
    <property type="match status" value="1"/>
</dbReference>
<keyword evidence="6 12" id="KW-0106">Calcium</keyword>
<dbReference type="GO" id="GO:0007156">
    <property type="term" value="P:homophilic cell adhesion via plasma membrane adhesion molecules"/>
    <property type="evidence" value="ECO:0007669"/>
    <property type="project" value="InterPro"/>
</dbReference>
<name>A0AAN9B0K5_9CAEN</name>
<evidence type="ECO:0000256" key="9">
    <source>
        <dbReference type="ARBA" id="ARBA00023136"/>
    </source>
</evidence>
<feature type="domain" description="Cadherin" evidence="16">
    <location>
        <begin position="24"/>
        <end position="141"/>
    </location>
</feature>
<evidence type="ECO:0000256" key="5">
    <source>
        <dbReference type="ARBA" id="ARBA00022737"/>
    </source>
</evidence>
<keyword evidence="8 14" id="KW-1133">Transmembrane helix</keyword>
<feature type="transmembrane region" description="Helical" evidence="14">
    <location>
        <begin position="808"/>
        <end position="834"/>
    </location>
</feature>
<evidence type="ECO:0000256" key="11">
    <source>
        <dbReference type="ARBA" id="ARBA00072296"/>
    </source>
</evidence>
<dbReference type="Proteomes" id="UP001374579">
    <property type="component" value="Unassembled WGS sequence"/>
</dbReference>
<organism evidence="17 18">
    <name type="scientific">Littorina saxatilis</name>
    <dbReference type="NCBI Taxonomy" id="31220"/>
    <lineage>
        <taxon>Eukaryota</taxon>
        <taxon>Metazoa</taxon>
        <taxon>Spiralia</taxon>
        <taxon>Lophotrochozoa</taxon>
        <taxon>Mollusca</taxon>
        <taxon>Gastropoda</taxon>
        <taxon>Caenogastropoda</taxon>
        <taxon>Littorinimorpha</taxon>
        <taxon>Littorinoidea</taxon>
        <taxon>Littorinidae</taxon>
        <taxon>Littorina</taxon>
    </lineage>
</organism>
<keyword evidence="5" id="KW-0677">Repeat</keyword>
<dbReference type="AlphaFoldDB" id="A0AAN9B0K5"/>